<sequence length="121" mass="13127">MDDGARLEVGAAIRMGLDLALALLEDTDSSLDGMLRRLARDTTRWAMDGVPIEDVQHAVHDGVKSGLAEMRERVGDPIPDCVPVVELLDLLTSVVSRAYLDADRALRPVRRIPAGWPPTGS</sequence>
<proteinExistence type="predicted"/>
<organism evidence="2 3">
    <name type="scientific">Nocardia puris</name>
    <dbReference type="NCBI Taxonomy" id="208602"/>
    <lineage>
        <taxon>Bacteria</taxon>
        <taxon>Bacillati</taxon>
        <taxon>Actinomycetota</taxon>
        <taxon>Actinomycetes</taxon>
        <taxon>Mycobacteriales</taxon>
        <taxon>Nocardiaceae</taxon>
        <taxon>Nocardia</taxon>
    </lineage>
</organism>
<dbReference type="STRING" id="1210090.GCA_001613185_00031"/>
<dbReference type="Proteomes" id="UP000252586">
    <property type="component" value="Unassembled WGS sequence"/>
</dbReference>
<protein>
    <recommendedName>
        <fullName evidence="1">RsbT co-antagonist protein RsbRD N-terminal domain-containing protein</fullName>
    </recommendedName>
</protein>
<evidence type="ECO:0000259" key="1">
    <source>
        <dbReference type="Pfam" id="PF14361"/>
    </source>
</evidence>
<gene>
    <name evidence="2" type="ORF">DFR74_102592</name>
</gene>
<feature type="domain" description="RsbT co-antagonist protein RsbRD N-terminal" evidence="1">
    <location>
        <begin position="3"/>
        <end position="106"/>
    </location>
</feature>
<comment type="caution">
    <text evidence="2">The sequence shown here is derived from an EMBL/GenBank/DDBJ whole genome shotgun (WGS) entry which is preliminary data.</text>
</comment>
<evidence type="ECO:0000313" key="2">
    <source>
        <dbReference type="EMBL" id="RBO94170.1"/>
    </source>
</evidence>
<evidence type="ECO:0000313" key="3">
    <source>
        <dbReference type="Proteomes" id="UP000252586"/>
    </source>
</evidence>
<dbReference type="InterPro" id="IPR025751">
    <property type="entry name" value="RsbRD_N_dom"/>
</dbReference>
<dbReference type="Pfam" id="PF14361">
    <property type="entry name" value="RsbRD_N"/>
    <property type="match status" value="1"/>
</dbReference>
<name>A0A366DVP0_9NOCA</name>
<dbReference type="AlphaFoldDB" id="A0A366DVP0"/>
<dbReference type="OrthoDB" id="4561327at2"/>
<accession>A0A366DVP0</accession>
<keyword evidence="3" id="KW-1185">Reference proteome</keyword>
<dbReference type="RefSeq" id="WP_067501221.1">
    <property type="nucleotide sequence ID" value="NZ_CP107943.1"/>
</dbReference>
<dbReference type="EMBL" id="QNRE01000002">
    <property type="protein sequence ID" value="RBO94170.1"/>
    <property type="molecule type" value="Genomic_DNA"/>
</dbReference>
<reference evidence="2 3" key="1">
    <citation type="submission" date="2018-06" db="EMBL/GenBank/DDBJ databases">
        <title>Genomic Encyclopedia of Type Strains, Phase IV (KMG-IV): sequencing the most valuable type-strain genomes for metagenomic binning, comparative biology and taxonomic classification.</title>
        <authorList>
            <person name="Goeker M."/>
        </authorList>
    </citation>
    <scope>NUCLEOTIDE SEQUENCE [LARGE SCALE GENOMIC DNA]</scope>
    <source>
        <strain evidence="2 3">DSM 44599</strain>
    </source>
</reference>